<evidence type="ECO:0000256" key="1">
    <source>
        <dbReference type="SAM" id="MobiDB-lite"/>
    </source>
</evidence>
<organism evidence="2 4">
    <name type="scientific">Digitaria exilis</name>
    <dbReference type="NCBI Taxonomy" id="1010633"/>
    <lineage>
        <taxon>Eukaryota</taxon>
        <taxon>Viridiplantae</taxon>
        <taxon>Streptophyta</taxon>
        <taxon>Embryophyta</taxon>
        <taxon>Tracheophyta</taxon>
        <taxon>Spermatophyta</taxon>
        <taxon>Magnoliopsida</taxon>
        <taxon>Liliopsida</taxon>
        <taxon>Poales</taxon>
        <taxon>Poaceae</taxon>
        <taxon>PACMAD clade</taxon>
        <taxon>Panicoideae</taxon>
        <taxon>Panicodae</taxon>
        <taxon>Paniceae</taxon>
        <taxon>Anthephorinae</taxon>
        <taxon>Digitaria</taxon>
    </lineage>
</organism>
<dbReference type="EMBL" id="JACEFO010001767">
    <property type="protein sequence ID" value="KAF8706573.1"/>
    <property type="molecule type" value="Genomic_DNA"/>
</dbReference>
<reference evidence="2" key="1">
    <citation type="submission" date="2020-07" db="EMBL/GenBank/DDBJ databases">
        <title>Genome sequence and genetic diversity analysis of an under-domesticated orphan crop, white fonio (Digitaria exilis).</title>
        <authorList>
            <person name="Bennetzen J.L."/>
            <person name="Chen S."/>
            <person name="Ma X."/>
            <person name="Wang X."/>
            <person name="Yssel A.E.J."/>
            <person name="Chaluvadi S.R."/>
            <person name="Johnson M."/>
            <person name="Gangashetty P."/>
            <person name="Hamidou F."/>
            <person name="Sanogo M.D."/>
            <person name="Zwaenepoel A."/>
            <person name="Wallace J."/>
            <person name="Van De Peer Y."/>
            <person name="Van Deynze A."/>
        </authorList>
    </citation>
    <scope>NUCLEOTIDE SEQUENCE</scope>
    <source>
        <tissue evidence="2">Leaves</tissue>
    </source>
</reference>
<proteinExistence type="predicted"/>
<gene>
    <name evidence="3" type="ORF">HU200_030856</name>
    <name evidence="2" type="ORF">HU200_059753</name>
</gene>
<dbReference type="OrthoDB" id="695879at2759"/>
<name>A0A835DY51_9POAL</name>
<evidence type="ECO:0000313" key="3">
    <source>
        <dbReference type="EMBL" id="KAF8706573.1"/>
    </source>
</evidence>
<comment type="caution">
    <text evidence="2">The sequence shown here is derived from an EMBL/GenBank/DDBJ whole genome shotgun (WGS) entry which is preliminary data.</text>
</comment>
<feature type="region of interest" description="Disordered" evidence="1">
    <location>
        <begin position="1"/>
        <end position="25"/>
    </location>
</feature>
<sequence length="152" mass="16388">MAGDDDSGSRSATTPATSDDDGRRKKVIRAVAADDIVEEDELFELDIALLDDRNCSAPAVVDDDQAAAGQQHALLGNCVLPVRSLSSAVPVDSSSELSSTTAYPYYSGYHSSRRFTGGGIGRRFLLGWPAGHGNSARFRFSSRGFEAYFQRY</sequence>
<evidence type="ECO:0000313" key="4">
    <source>
        <dbReference type="Proteomes" id="UP000636709"/>
    </source>
</evidence>
<dbReference type="EMBL" id="JACEFO010002486">
    <property type="protein sequence ID" value="KAF8657943.1"/>
    <property type="molecule type" value="Genomic_DNA"/>
</dbReference>
<keyword evidence="4" id="KW-1185">Reference proteome</keyword>
<accession>A0A835DY51</accession>
<dbReference type="AlphaFoldDB" id="A0A835DY51"/>
<evidence type="ECO:0000313" key="2">
    <source>
        <dbReference type="EMBL" id="KAF8657943.1"/>
    </source>
</evidence>
<dbReference type="Proteomes" id="UP000636709">
    <property type="component" value="Unassembled WGS sequence"/>
</dbReference>
<protein>
    <submittedName>
        <fullName evidence="2">Uncharacterized protein</fullName>
    </submittedName>
</protein>